<accession>Q05KB7</accession>
<evidence type="ECO:0000259" key="1">
    <source>
        <dbReference type="PROSITE" id="PS50943"/>
    </source>
</evidence>
<dbReference type="InterPro" id="IPR036286">
    <property type="entry name" value="LexA/Signal_pep-like_sf"/>
</dbReference>
<dbReference type="InterPro" id="IPR015927">
    <property type="entry name" value="Peptidase_S24_S26A/B/C"/>
</dbReference>
<dbReference type="SUPFAM" id="SSF47413">
    <property type="entry name" value="lambda repressor-like DNA-binding domains"/>
    <property type="match status" value="1"/>
</dbReference>
<feature type="domain" description="HTH cro/C1-type" evidence="1">
    <location>
        <begin position="49"/>
        <end position="100"/>
    </location>
</feature>
<dbReference type="InterPro" id="IPR001387">
    <property type="entry name" value="Cro/C1-type_HTH"/>
</dbReference>
<evidence type="ECO:0000313" key="2">
    <source>
        <dbReference type="EMBL" id="BAF34577.1"/>
    </source>
</evidence>
<dbReference type="PROSITE" id="PS50943">
    <property type="entry name" value="HTH_CROC1"/>
    <property type="match status" value="1"/>
</dbReference>
<dbReference type="SUPFAM" id="SSF51306">
    <property type="entry name" value="LexA/Signal peptidase"/>
    <property type="match status" value="1"/>
</dbReference>
<dbReference type="GO" id="GO:0003677">
    <property type="term" value="F:DNA binding"/>
    <property type="evidence" value="ECO:0007669"/>
    <property type="project" value="InterPro"/>
</dbReference>
<name>Q05KB7_DEIRD</name>
<proteinExistence type="predicted"/>
<dbReference type="Pfam" id="PF00717">
    <property type="entry name" value="Peptidase_S24"/>
    <property type="match status" value="1"/>
</dbReference>
<dbReference type="InterPro" id="IPR039418">
    <property type="entry name" value="LexA-like"/>
</dbReference>
<organism evidence="2">
    <name type="scientific">Deinococcus radiodurans</name>
    <dbReference type="NCBI Taxonomy" id="1299"/>
    <lineage>
        <taxon>Bacteria</taxon>
        <taxon>Thermotogati</taxon>
        <taxon>Deinococcota</taxon>
        <taxon>Deinococci</taxon>
        <taxon>Deinococcales</taxon>
        <taxon>Deinococcaceae</taxon>
        <taxon>Deinococcus</taxon>
    </lineage>
</organism>
<reference evidence="2" key="1">
    <citation type="journal article" date="2006" name="Microbiology (Mosc.)">
        <title>Down-regulation of radioresistance by LexA2 in Deinococcus radiodurans.</title>
        <authorList>
            <person name="Satoh K."/>
            <person name="Ohba H."/>
            <person name="Sghaier H."/>
            <person name="Narumi I."/>
        </authorList>
    </citation>
    <scope>NUCLEOTIDE SEQUENCE</scope>
    <source>
        <strain evidence="2">ATCC 13939</strain>
    </source>
</reference>
<dbReference type="EMBL" id="AB256032">
    <property type="protein sequence ID" value="BAF34577.1"/>
    <property type="molecule type" value="Genomic_DNA"/>
</dbReference>
<dbReference type="Gene3D" id="2.10.109.10">
    <property type="entry name" value="Umud Fragment, subunit A"/>
    <property type="match status" value="1"/>
</dbReference>
<dbReference type="SMART" id="SM00530">
    <property type="entry name" value="HTH_XRE"/>
    <property type="match status" value="1"/>
</dbReference>
<dbReference type="InterPro" id="IPR010982">
    <property type="entry name" value="Lambda_DNA-bd_dom_sf"/>
</dbReference>
<dbReference type="Gene3D" id="1.10.260.40">
    <property type="entry name" value="lambda repressor-like DNA-binding domains"/>
    <property type="match status" value="1"/>
</dbReference>
<dbReference type="CDD" id="cd00093">
    <property type="entry name" value="HTH_XRE"/>
    <property type="match status" value="1"/>
</dbReference>
<sequence length="248" mass="26750">MRTFQYANANPSANVSPMGRTSLATSAAKARGPLNGLIAERMRQLNLSTVKDFADYAGIGRTSIHDLVRGRTTTSGTWTKPSFDTLTKLAVALDKPTHELLYLIDPEAPGANLMFDVQQVPVYIAGQVGAGPQQLWESSDVVYVERQFAENRDLIAFTVVGDSMAGGRHPIHDGDVVIVDQRVGGEVNFPVVARLKDDGHVVKRLRPGGILDSANPDFVDPDTSIIAPDRIAHLVGRVVRVIGNLTTA</sequence>
<protein>
    <submittedName>
        <fullName evidence="2">SOS repair repressor</fullName>
    </submittedName>
</protein>
<dbReference type="AlphaFoldDB" id="Q05KB7"/>
<dbReference type="CDD" id="cd06529">
    <property type="entry name" value="S24_LexA-like"/>
    <property type="match status" value="1"/>
</dbReference>
<gene>
    <name evidence="2" type="primary">lexA2</name>
</gene>